<feature type="transmembrane region" description="Helical" evidence="4">
    <location>
        <begin position="146"/>
        <end position="165"/>
    </location>
</feature>
<keyword evidence="2 4" id="KW-1133">Transmembrane helix</keyword>
<feature type="transmembrane region" description="Helical" evidence="4">
    <location>
        <begin position="186"/>
        <end position="208"/>
    </location>
</feature>
<feature type="transmembrane region" description="Helical" evidence="4">
    <location>
        <begin position="88"/>
        <end position="109"/>
    </location>
</feature>
<evidence type="ECO:0000256" key="3">
    <source>
        <dbReference type="ARBA" id="ARBA00023136"/>
    </source>
</evidence>
<dbReference type="InterPro" id="IPR020846">
    <property type="entry name" value="MFS_dom"/>
</dbReference>
<gene>
    <name evidence="6" type="ORF">FXV83_16775</name>
</gene>
<dbReference type="Pfam" id="PF07690">
    <property type="entry name" value="MFS_1"/>
    <property type="match status" value="1"/>
</dbReference>
<comment type="caution">
    <text evidence="6">The sequence shown here is derived from an EMBL/GenBank/DDBJ whole genome shotgun (WGS) entry which is preliminary data.</text>
</comment>
<sequence length="551" mass="59203">MATIEGAGTLSGAGAGILDREHTVAKAGFNRWLVPPAALCIHLCIGMAYGFSVFWLPLSRAIGITQSKACPDMSLWQELFTTTCDWKVASLGWMYTLFFVLLGVSAAIWGGWLERAGPRKAGAVAACCWGGGLLIGAFGVYVHQLWIMWLGAGVIGGVGLGLGYISPVSTLIKWFPDRRGMATGMAIMGFGGGAMIGAPLANLLINYFKTPTSVGVWETFVTMGVIYFVFMMIGAFAYRVTPAGWQPEGWTPPSEKKSMITEHHVHLNNAHKTPQFWLIWWVLCLNVSAGIGVIGMASPMLQEIFAGKLIGHPELTFGQLSVEQKATIAAIAAGFAGLLSLFNIGGRFFWASMSDLMGRKNTYYTFFILGIALYALAPTFAAMGSKLLFVLGFGIILSMYGGGFATVPAYLADMFGTQFVGAIHGRLLTAWSTAGIIGPVVVNYIREFQLAAGVPRDQLYNTTMYILCAMLIAGLICNYLIKPVDPKWNMSNEELARLQAASAKTEAGVQHGSFGIGTGGLDVKAALFWAFVGVPLAWGVWKTLESAVKIL</sequence>
<feature type="transmembrane region" description="Helical" evidence="4">
    <location>
        <begin position="220"/>
        <end position="238"/>
    </location>
</feature>
<dbReference type="PROSITE" id="PS50850">
    <property type="entry name" value="MFS"/>
    <property type="match status" value="1"/>
</dbReference>
<evidence type="ECO:0000256" key="4">
    <source>
        <dbReference type="SAM" id="Phobius"/>
    </source>
</evidence>
<evidence type="ECO:0000259" key="5">
    <source>
        <dbReference type="PROSITE" id="PS50850"/>
    </source>
</evidence>
<feature type="domain" description="Major facilitator superfamily (MFS) profile" evidence="5">
    <location>
        <begin position="43"/>
        <end position="486"/>
    </location>
</feature>
<feature type="transmembrane region" description="Helical" evidence="4">
    <location>
        <begin position="387"/>
        <end position="411"/>
    </location>
</feature>
<reference evidence="6 7" key="1">
    <citation type="submission" date="2019-08" db="EMBL/GenBank/DDBJ databases">
        <title>Bradyrhizobium hipponensis sp. nov., a rhizobium isolated from a Lupinus angustifolius root nodule in Tunisia.</title>
        <authorList>
            <person name="Off K."/>
            <person name="Rejili M."/>
            <person name="Mars M."/>
            <person name="Brachmann A."/>
            <person name="Marin M."/>
        </authorList>
    </citation>
    <scope>NUCLEOTIDE SEQUENCE [LARGE SCALE GENOMIC DNA]</scope>
    <source>
        <strain evidence="7">aSej3</strain>
    </source>
</reference>
<dbReference type="InterPro" id="IPR050327">
    <property type="entry name" value="Proton-linked_MCT"/>
</dbReference>
<keyword evidence="1 4" id="KW-0812">Transmembrane</keyword>
<evidence type="ECO:0000256" key="2">
    <source>
        <dbReference type="ARBA" id="ARBA00022989"/>
    </source>
</evidence>
<feature type="transmembrane region" description="Helical" evidence="4">
    <location>
        <begin position="32"/>
        <end position="56"/>
    </location>
</feature>
<feature type="transmembrane region" description="Helical" evidence="4">
    <location>
        <begin position="462"/>
        <end position="481"/>
    </location>
</feature>
<dbReference type="Proteomes" id="UP000324797">
    <property type="component" value="Unassembled WGS sequence"/>
</dbReference>
<dbReference type="PANTHER" id="PTHR11360:SF317">
    <property type="entry name" value="MAJOR FACILITATOR SUPERFAMILY (MFS) PROFILE DOMAIN-CONTAINING PROTEIN-RELATED"/>
    <property type="match status" value="1"/>
</dbReference>
<feature type="transmembrane region" description="Helical" evidence="4">
    <location>
        <begin position="121"/>
        <end position="140"/>
    </location>
</feature>
<organism evidence="6 7">
    <name type="scientific">Bradyrhizobium hipponense</name>
    <dbReference type="NCBI Taxonomy" id="2605638"/>
    <lineage>
        <taxon>Bacteria</taxon>
        <taxon>Pseudomonadati</taxon>
        <taxon>Pseudomonadota</taxon>
        <taxon>Alphaproteobacteria</taxon>
        <taxon>Hyphomicrobiales</taxon>
        <taxon>Nitrobacteraceae</taxon>
        <taxon>Bradyrhizobium</taxon>
    </lineage>
</organism>
<evidence type="ECO:0000313" key="7">
    <source>
        <dbReference type="Proteomes" id="UP000324797"/>
    </source>
</evidence>
<dbReference type="RefSeq" id="WP_148740517.1">
    <property type="nucleotide sequence ID" value="NZ_VSTH01000051.1"/>
</dbReference>
<dbReference type="CDD" id="cd17353">
    <property type="entry name" value="MFS_OFA_like"/>
    <property type="match status" value="1"/>
</dbReference>
<feature type="transmembrane region" description="Helical" evidence="4">
    <location>
        <begin position="362"/>
        <end position="381"/>
    </location>
</feature>
<feature type="transmembrane region" description="Helical" evidence="4">
    <location>
        <begin position="328"/>
        <end position="350"/>
    </location>
</feature>
<accession>A0A5S4YNJ5</accession>
<dbReference type="Gene3D" id="1.20.1250.20">
    <property type="entry name" value="MFS general substrate transporter like domains"/>
    <property type="match status" value="2"/>
</dbReference>
<protein>
    <submittedName>
        <fullName evidence="6">OFA family MFS transporter</fullName>
    </submittedName>
</protein>
<dbReference type="SUPFAM" id="SSF103473">
    <property type="entry name" value="MFS general substrate transporter"/>
    <property type="match status" value="1"/>
</dbReference>
<keyword evidence="3 4" id="KW-0472">Membrane</keyword>
<dbReference type="AlphaFoldDB" id="A0A5S4YNJ5"/>
<dbReference type="InterPro" id="IPR036259">
    <property type="entry name" value="MFS_trans_sf"/>
</dbReference>
<proteinExistence type="predicted"/>
<dbReference type="GO" id="GO:0022857">
    <property type="term" value="F:transmembrane transporter activity"/>
    <property type="evidence" value="ECO:0007669"/>
    <property type="project" value="InterPro"/>
</dbReference>
<evidence type="ECO:0000313" key="6">
    <source>
        <dbReference type="EMBL" id="TYO65583.1"/>
    </source>
</evidence>
<keyword evidence="7" id="KW-1185">Reference proteome</keyword>
<name>A0A5S4YNJ5_9BRAD</name>
<evidence type="ECO:0000256" key="1">
    <source>
        <dbReference type="ARBA" id="ARBA00022692"/>
    </source>
</evidence>
<dbReference type="PANTHER" id="PTHR11360">
    <property type="entry name" value="MONOCARBOXYLATE TRANSPORTER"/>
    <property type="match status" value="1"/>
</dbReference>
<feature type="transmembrane region" description="Helical" evidence="4">
    <location>
        <begin position="276"/>
        <end position="297"/>
    </location>
</feature>
<dbReference type="EMBL" id="VSTH01000051">
    <property type="protein sequence ID" value="TYO65583.1"/>
    <property type="molecule type" value="Genomic_DNA"/>
</dbReference>
<dbReference type="InterPro" id="IPR011701">
    <property type="entry name" value="MFS"/>
</dbReference>
<feature type="transmembrane region" description="Helical" evidence="4">
    <location>
        <begin position="423"/>
        <end position="442"/>
    </location>
</feature>